<dbReference type="SUPFAM" id="SSF52540">
    <property type="entry name" value="P-loop containing nucleoside triphosphate hydrolases"/>
    <property type="match status" value="2"/>
</dbReference>
<feature type="compositionally biased region" description="Acidic residues" evidence="4">
    <location>
        <begin position="1077"/>
        <end position="1087"/>
    </location>
</feature>
<evidence type="ECO:0000313" key="8">
    <source>
        <dbReference type="Proteomes" id="UP000886523"/>
    </source>
</evidence>
<keyword evidence="2" id="KW-0378">Hydrolase</keyword>
<accession>A0A9P6B026</accession>
<protein>
    <submittedName>
        <fullName evidence="7">Uncharacterized protein</fullName>
    </submittedName>
</protein>
<feature type="region of interest" description="Disordered" evidence="4">
    <location>
        <begin position="1073"/>
        <end position="1434"/>
    </location>
</feature>
<dbReference type="PANTHER" id="PTHR45626:SF26">
    <property type="entry name" value="FAMILY HELICASE, PUTATIVE (AFU_ORTHOLOGUE AFUA_2G09120)-RELATED"/>
    <property type="match status" value="1"/>
</dbReference>
<dbReference type="Pfam" id="PF00176">
    <property type="entry name" value="SNF2-rel_dom"/>
    <property type="match status" value="1"/>
</dbReference>
<feature type="domain" description="Helicase C-terminal" evidence="6">
    <location>
        <begin position="905"/>
        <end position="1052"/>
    </location>
</feature>
<dbReference type="OrthoDB" id="3270319at2759"/>
<dbReference type="PROSITE" id="PS51194">
    <property type="entry name" value="HELICASE_CTER"/>
    <property type="match status" value="1"/>
</dbReference>
<dbReference type="GO" id="GO:0005524">
    <property type="term" value="F:ATP binding"/>
    <property type="evidence" value="ECO:0007669"/>
    <property type="project" value="UniProtKB-KW"/>
</dbReference>
<organism evidence="7 8">
    <name type="scientific">Hydnum rufescens UP504</name>
    <dbReference type="NCBI Taxonomy" id="1448309"/>
    <lineage>
        <taxon>Eukaryota</taxon>
        <taxon>Fungi</taxon>
        <taxon>Dikarya</taxon>
        <taxon>Basidiomycota</taxon>
        <taxon>Agaricomycotina</taxon>
        <taxon>Agaricomycetes</taxon>
        <taxon>Cantharellales</taxon>
        <taxon>Hydnaceae</taxon>
        <taxon>Hydnum</taxon>
    </lineage>
</organism>
<feature type="region of interest" description="Disordered" evidence="4">
    <location>
        <begin position="835"/>
        <end position="862"/>
    </location>
</feature>
<feature type="compositionally biased region" description="Polar residues" evidence="4">
    <location>
        <begin position="1180"/>
        <end position="1200"/>
    </location>
</feature>
<dbReference type="Gene3D" id="3.40.50.300">
    <property type="entry name" value="P-loop containing nucleotide triphosphate hydrolases"/>
    <property type="match status" value="1"/>
</dbReference>
<evidence type="ECO:0000259" key="6">
    <source>
        <dbReference type="PROSITE" id="PS51194"/>
    </source>
</evidence>
<evidence type="ECO:0000256" key="3">
    <source>
        <dbReference type="ARBA" id="ARBA00022840"/>
    </source>
</evidence>
<dbReference type="SMART" id="SM00490">
    <property type="entry name" value="HELICc"/>
    <property type="match status" value="1"/>
</dbReference>
<dbReference type="GO" id="GO:0016787">
    <property type="term" value="F:hydrolase activity"/>
    <property type="evidence" value="ECO:0007669"/>
    <property type="project" value="UniProtKB-KW"/>
</dbReference>
<dbReference type="InterPro" id="IPR000330">
    <property type="entry name" value="SNF2_N"/>
</dbReference>
<gene>
    <name evidence="7" type="ORF">BS47DRAFT_1361249</name>
</gene>
<dbReference type="InterPro" id="IPR001650">
    <property type="entry name" value="Helicase_C-like"/>
</dbReference>
<evidence type="ECO:0000256" key="1">
    <source>
        <dbReference type="ARBA" id="ARBA00022741"/>
    </source>
</evidence>
<dbReference type="GO" id="GO:0005634">
    <property type="term" value="C:nucleus"/>
    <property type="evidence" value="ECO:0007669"/>
    <property type="project" value="TreeGrafter"/>
</dbReference>
<comment type="caution">
    <text evidence="7">The sequence shown here is derived from an EMBL/GenBank/DDBJ whole genome shotgun (WGS) entry which is preliminary data.</text>
</comment>
<dbReference type="InterPro" id="IPR038718">
    <property type="entry name" value="SNF2-like_sf"/>
</dbReference>
<dbReference type="EMBL" id="MU128953">
    <property type="protein sequence ID" value="KAF9515173.1"/>
    <property type="molecule type" value="Genomic_DNA"/>
</dbReference>
<feature type="compositionally biased region" description="Low complexity" evidence="4">
    <location>
        <begin position="1257"/>
        <end position="1268"/>
    </location>
</feature>
<feature type="compositionally biased region" description="Polar residues" evidence="4">
    <location>
        <begin position="1276"/>
        <end position="1317"/>
    </location>
</feature>
<keyword evidence="8" id="KW-1185">Reference proteome</keyword>
<dbReference type="PANTHER" id="PTHR45626">
    <property type="entry name" value="TRANSCRIPTION TERMINATION FACTOR 2-RELATED"/>
    <property type="match status" value="1"/>
</dbReference>
<evidence type="ECO:0000313" key="7">
    <source>
        <dbReference type="EMBL" id="KAF9515173.1"/>
    </source>
</evidence>
<proteinExistence type="predicted"/>
<dbReference type="Pfam" id="PF00271">
    <property type="entry name" value="Helicase_C"/>
    <property type="match status" value="1"/>
</dbReference>
<dbReference type="InterPro" id="IPR049730">
    <property type="entry name" value="SNF2/RAD54-like_C"/>
</dbReference>
<reference evidence="7" key="1">
    <citation type="journal article" date="2020" name="Nat. Commun.">
        <title>Large-scale genome sequencing of mycorrhizal fungi provides insights into the early evolution of symbiotic traits.</title>
        <authorList>
            <person name="Miyauchi S."/>
            <person name="Kiss E."/>
            <person name="Kuo A."/>
            <person name="Drula E."/>
            <person name="Kohler A."/>
            <person name="Sanchez-Garcia M."/>
            <person name="Morin E."/>
            <person name="Andreopoulos B."/>
            <person name="Barry K.W."/>
            <person name="Bonito G."/>
            <person name="Buee M."/>
            <person name="Carver A."/>
            <person name="Chen C."/>
            <person name="Cichocki N."/>
            <person name="Clum A."/>
            <person name="Culley D."/>
            <person name="Crous P.W."/>
            <person name="Fauchery L."/>
            <person name="Girlanda M."/>
            <person name="Hayes R.D."/>
            <person name="Keri Z."/>
            <person name="LaButti K."/>
            <person name="Lipzen A."/>
            <person name="Lombard V."/>
            <person name="Magnuson J."/>
            <person name="Maillard F."/>
            <person name="Murat C."/>
            <person name="Nolan M."/>
            <person name="Ohm R.A."/>
            <person name="Pangilinan J."/>
            <person name="Pereira M.F."/>
            <person name="Perotto S."/>
            <person name="Peter M."/>
            <person name="Pfister S."/>
            <person name="Riley R."/>
            <person name="Sitrit Y."/>
            <person name="Stielow J.B."/>
            <person name="Szollosi G."/>
            <person name="Zifcakova L."/>
            <person name="Stursova M."/>
            <person name="Spatafora J.W."/>
            <person name="Tedersoo L."/>
            <person name="Vaario L.M."/>
            <person name="Yamada A."/>
            <person name="Yan M."/>
            <person name="Wang P."/>
            <person name="Xu J."/>
            <person name="Bruns T."/>
            <person name="Baldrian P."/>
            <person name="Vilgalys R."/>
            <person name="Dunand C."/>
            <person name="Henrissat B."/>
            <person name="Grigoriev I.V."/>
            <person name="Hibbett D."/>
            <person name="Nagy L.G."/>
            <person name="Martin F.M."/>
        </authorList>
    </citation>
    <scope>NUCLEOTIDE SEQUENCE</scope>
    <source>
        <strain evidence="7">UP504</strain>
    </source>
</reference>
<dbReference type="InterPro" id="IPR027417">
    <property type="entry name" value="P-loop_NTPase"/>
</dbReference>
<evidence type="ECO:0000256" key="4">
    <source>
        <dbReference type="SAM" id="MobiDB-lite"/>
    </source>
</evidence>
<dbReference type="GO" id="GO:0008094">
    <property type="term" value="F:ATP-dependent activity, acting on DNA"/>
    <property type="evidence" value="ECO:0007669"/>
    <property type="project" value="TreeGrafter"/>
</dbReference>
<dbReference type="GO" id="GO:0006281">
    <property type="term" value="P:DNA repair"/>
    <property type="evidence" value="ECO:0007669"/>
    <property type="project" value="TreeGrafter"/>
</dbReference>
<feature type="domain" description="Helicase ATP-binding" evidence="5">
    <location>
        <begin position="453"/>
        <end position="681"/>
    </location>
</feature>
<keyword evidence="3" id="KW-0067">ATP-binding</keyword>
<dbReference type="InterPro" id="IPR050628">
    <property type="entry name" value="SNF2_RAD54_helicase_TF"/>
</dbReference>
<feature type="compositionally biased region" description="Polar residues" evidence="4">
    <location>
        <begin position="835"/>
        <end position="844"/>
    </location>
</feature>
<dbReference type="SMART" id="SM00487">
    <property type="entry name" value="DEXDc"/>
    <property type="match status" value="1"/>
</dbReference>
<evidence type="ECO:0000259" key="5">
    <source>
        <dbReference type="PROSITE" id="PS51192"/>
    </source>
</evidence>
<dbReference type="Proteomes" id="UP000886523">
    <property type="component" value="Unassembled WGS sequence"/>
</dbReference>
<dbReference type="PROSITE" id="PS51192">
    <property type="entry name" value="HELICASE_ATP_BIND_1"/>
    <property type="match status" value="1"/>
</dbReference>
<sequence length="1434" mass="158419">MPIYQLGTFIAAFYHVKENGRPTGARLPWCYPRWCEWANYTVAEVPNATNPFLENSPRLPGITKALQAEVVSYINRFGELRSDGRSIRDRDLRLNFERQNEDVYAKGRRAVHSVVHKIFQRKDFSRELDTELTGRGVNLRQISQYHEELFTTGFTASDREKIEIKDALVTVLLGPEAFSRMDAGRRAYPACYDGAVSILFAAYWNRLRGRKNRAVRKFEEAEKSIEAKMSSIQTLVESDVGWKSSEAKHAILDVVKDVQRHIENATWLGQDHILEALNTRRTEAQELLGKYSSNVPLPSTGHNRFSRAIAQNIEHLCTEDEAHRFEEMYSSLHATVDAESNFHGDSTPISSQDPSSQALAQTAFEGDLGVSEWRASSPEALRSRLGWSSCADSKLMQHWRHLNGATAFTEPAIFAPLSSHGLSDPAGAEFSRQKLHWHQLAGICSVISRHWAEGPKDGTEGVLVADEVGVGKTGLGIGVIAFTSEQVEEARQNRPPAPIIRDRPFLGHSSALPERPHLILVPNALVGQWTTELRTWLAAGAWDIFTYCGGSKSTAQFWEESGPFRRSRFYKNGQLSRIIIVASHNSAVSDMKTTTIPFDGAMNPWEVPKTQPNLSEDTINRTLYPIEWLTVLIDEGHKFRSQPWIASHFKRRSCVFLIATATPLYTRPLDLVHLGCILGIRNICCERFQELYRALDASSNRAKRHLSRVTKRQLPQELDEDEKKAALLQHAEDVDIAMKGVAESSRAAVLMVKEQFGDLIIRRTTDSLNFEGLPINALPPYTQQRDREVRVLSPVFQAGGNISAEISRVDSPYAFVSRNFYVDYRRAITTIECTPGSSLSQDTEGPQRREKTITPPPFVDRADYDRRKSTKVDVLLHLVQHILSGDDTPTPVFTDDGAMPTFPKHPNPGYRDPRGPDRVVIWQEFQSLSSYVSSALEVHNIPVSIMNGNVSTAKRDKILGNFRRGKDAAGTRDCFVLLITNVVGAGYNIACASHMILLDQPWSAQDMRQIVGRVWRQPQEKVVKLIRLLAINTTDIMMSGSAGVKAELLDVFFDKPELKAIADVISGAASVGIPSEGVEESEPDDAEMEVKTRRGGKRGTSQRTRKRKGADSAATTGEERPPRRLKKSRVQPPPTETVTPLEQTPGRRSSYAGDTTPPEPTGLPPDHTHGPAEPLISAVHSPNATAGQTHELQKVSTGSVPSAGPEEWHQSAKGTPPRPPQPMPWDDTSADAPSAYSAPTEISGDYSEQRECSDMGAPCAPDTDAPATESAGLPSGGTSSLEFTGTGSETPPNPNTGIMSPNERTNLGESVRSPTTSNHKHKDRSGYTYVAGRLTLHDPDQGKRPPARAEGNPPTDRGPPKRTRLDAHSPVNGPQSTADYPGGHRAAMKRSEFRVPPAATPFPSNPSMAIISGLMPPKSQSKKRPPPGVPPQKK</sequence>
<evidence type="ECO:0000256" key="2">
    <source>
        <dbReference type="ARBA" id="ARBA00022801"/>
    </source>
</evidence>
<dbReference type="Gene3D" id="3.40.50.10810">
    <property type="entry name" value="Tandem AAA-ATPase domain"/>
    <property type="match status" value="1"/>
</dbReference>
<name>A0A9P6B026_9AGAM</name>
<keyword evidence="1" id="KW-0547">Nucleotide-binding</keyword>
<dbReference type="InterPro" id="IPR014001">
    <property type="entry name" value="Helicase_ATP-bd"/>
</dbReference>
<dbReference type="CDD" id="cd18793">
    <property type="entry name" value="SF2_C_SNF"/>
    <property type="match status" value="1"/>
</dbReference>